<dbReference type="Gene3D" id="3.40.50.720">
    <property type="entry name" value="NAD(P)-binding Rossmann-like Domain"/>
    <property type="match status" value="1"/>
</dbReference>
<protein>
    <submittedName>
        <fullName evidence="1">Uncharacterized protein</fullName>
    </submittedName>
</protein>
<sequence>MASSLGAELLTSLLNHPLKNGAKAMEDPNKCDKSPLGIIPQQLRGDLSNFSTNAMYGECFEKCIGCSKTISDGYKANRTEFLIQACNKPDYLEDLTGITKMNENINIDDIEALSDFEWE</sequence>
<accession>A0A7S3FSJ7</accession>
<gene>
    <name evidence="1" type="ORF">SRAS04492_LOCUS903</name>
</gene>
<evidence type="ECO:0000313" key="1">
    <source>
        <dbReference type="EMBL" id="CAE0229119.1"/>
    </source>
</evidence>
<organism evidence="1">
    <name type="scientific">Strombidium rassoulzadegani</name>
    <dbReference type="NCBI Taxonomy" id="1082188"/>
    <lineage>
        <taxon>Eukaryota</taxon>
        <taxon>Sar</taxon>
        <taxon>Alveolata</taxon>
        <taxon>Ciliophora</taxon>
        <taxon>Intramacronucleata</taxon>
        <taxon>Spirotrichea</taxon>
        <taxon>Oligotrichia</taxon>
        <taxon>Strombidiidae</taxon>
        <taxon>Strombidium</taxon>
    </lineage>
</organism>
<proteinExistence type="predicted"/>
<reference evidence="1" key="1">
    <citation type="submission" date="2021-01" db="EMBL/GenBank/DDBJ databases">
        <authorList>
            <person name="Corre E."/>
            <person name="Pelletier E."/>
            <person name="Niang G."/>
            <person name="Scheremetjew M."/>
            <person name="Finn R."/>
            <person name="Kale V."/>
            <person name="Holt S."/>
            <person name="Cochrane G."/>
            <person name="Meng A."/>
            <person name="Brown T."/>
            <person name="Cohen L."/>
        </authorList>
    </citation>
    <scope>NUCLEOTIDE SEQUENCE</scope>
    <source>
        <strain evidence="1">Ras09</strain>
    </source>
</reference>
<dbReference type="EMBL" id="HBIA01001651">
    <property type="protein sequence ID" value="CAE0229119.1"/>
    <property type="molecule type" value="Transcribed_RNA"/>
</dbReference>
<dbReference type="AlphaFoldDB" id="A0A7S3FSJ7"/>
<name>A0A7S3FSJ7_9SPIT</name>